<protein>
    <submittedName>
        <fullName evidence="4">EAL domain-containing response regulator</fullName>
    </submittedName>
</protein>
<dbReference type="InterPro" id="IPR050706">
    <property type="entry name" value="Cyclic-di-GMP_PDE-like"/>
</dbReference>
<dbReference type="PANTHER" id="PTHR33121:SF71">
    <property type="entry name" value="OXYGEN SENSOR PROTEIN DOSP"/>
    <property type="match status" value="1"/>
</dbReference>
<feature type="domain" description="EAL" evidence="3">
    <location>
        <begin position="143"/>
        <end position="396"/>
    </location>
</feature>
<dbReference type="SUPFAM" id="SSF141868">
    <property type="entry name" value="EAL domain-like"/>
    <property type="match status" value="1"/>
</dbReference>
<dbReference type="KEGG" id="tcn:H9L16_11475"/>
<dbReference type="SMART" id="SM00448">
    <property type="entry name" value="REC"/>
    <property type="match status" value="1"/>
</dbReference>
<name>A0A7G9SN67_9GAMM</name>
<dbReference type="Pfam" id="PF00563">
    <property type="entry name" value="EAL"/>
    <property type="match status" value="1"/>
</dbReference>
<dbReference type="InterPro" id="IPR035919">
    <property type="entry name" value="EAL_sf"/>
</dbReference>
<dbReference type="AlphaFoldDB" id="A0A7G9SN67"/>
<evidence type="ECO:0000259" key="3">
    <source>
        <dbReference type="PROSITE" id="PS50883"/>
    </source>
</evidence>
<dbReference type="InterPro" id="IPR011006">
    <property type="entry name" value="CheY-like_superfamily"/>
</dbReference>
<proteinExistence type="predicted"/>
<dbReference type="InterPro" id="IPR001789">
    <property type="entry name" value="Sig_transdc_resp-reg_receiver"/>
</dbReference>
<dbReference type="SUPFAM" id="SSF52172">
    <property type="entry name" value="CheY-like"/>
    <property type="match status" value="1"/>
</dbReference>
<evidence type="ECO:0000259" key="2">
    <source>
        <dbReference type="PROSITE" id="PS50110"/>
    </source>
</evidence>
<dbReference type="Proteomes" id="UP000515804">
    <property type="component" value="Chromosome"/>
</dbReference>
<gene>
    <name evidence="4" type="ORF">H9L16_11475</name>
</gene>
<dbReference type="Gene3D" id="3.20.20.450">
    <property type="entry name" value="EAL domain"/>
    <property type="match status" value="1"/>
</dbReference>
<feature type="domain" description="Response regulatory" evidence="2">
    <location>
        <begin position="7"/>
        <end position="126"/>
    </location>
</feature>
<dbReference type="InterPro" id="IPR001633">
    <property type="entry name" value="EAL_dom"/>
</dbReference>
<accession>A0A7G9SN67</accession>
<evidence type="ECO:0000256" key="1">
    <source>
        <dbReference type="PROSITE-ProRule" id="PRU00169"/>
    </source>
</evidence>
<dbReference type="Pfam" id="PF00072">
    <property type="entry name" value="Response_reg"/>
    <property type="match status" value="1"/>
</dbReference>
<evidence type="ECO:0000313" key="4">
    <source>
        <dbReference type="EMBL" id="QNN69292.1"/>
    </source>
</evidence>
<keyword evidence="1" id="KW-0597">Phosphoprotein</keyword>
<reference evidence="4 5" key="1">
    <citation type="submission" date="2020-08" db="EMBL/GenBank/DDBJ databases">
        <title>Genome sequence of Thermomonas carbonis KCTC 42013T.</title>
        <authorList>
            <person name="Hyun D.-W."/>
            <person name="Bae J.-W."/>
        </authorList>
    </citation>
    <scope>NUCLEOTIDE SEQUENCE [LARGE SCALE GENOMIC DNA]</scope>
    <source>
        <strain evidence="4 5">KCTC 42013</strain>
    </source>
</reference>
<dbReference type="CDD" id="cd01948">
    <property type="entry name" value="EAL"/>
    <property type="match status" value="1"/>
</dbReference>
<keyword evidence="5" id="KW-1185">Reference proteome</keyword>
<dbReference type="PROSITE" id="PS50883">
    <property type="entry name" value="EAL"/>
    <property type="match status" value="1"/>
</dbReference>
<dbReference type="PROSITE" id="PS50110">
    <property type="entry name" value="RESPONSE_REGULATORY"/>
    <property type="match status" value="1"/>
</dbReference>
<sequence length="396" mass="42905">MTPLDKRLLILDDDITVARTIGFVAEGMGFFVRCVDAPQAFFDAVASMAPSHIAIDLIMPGMDGVEVMRQLALADCQAQVILTSGMGQKVLESAQSTASERGLNILGVLPKPFRSATLRDLLSRDVIPPRKPRLAVATEHVAMVVPPALLEAAIAERRITIVAQPKIELASGRVVGAEILARWKDQELGFVPPDAFVAVAETTGMMRALTMLVLDQSLEWFADSPLRAIGGSIAVNLSTSCLSDVLLADQIQEHCEACGVPAGSLILEITESTAMDRTADTFDTLTRLRLKGFRLSLDDFGTGYSSLAQLARLPLSEIKIDRSFVARLQTSDVSHKIVDATIRLAKGMDLVCVAEGVEDEHVARMLTDMGCALAQGYLFSRPLLVDQFDDWQRARG</sequence>
<evidence type="ECO:0000313" key="5">
    <source>
        <dbReference type="Proteomes" id="UP000515804"/>
    </source>
</evidence>
<feature type="modified residue" description="4-aspartylphosphate" evidence="1">
    <location>
        <position position="56"/>
    </location>
</feature>
<organism evidence="4 5">
    <name type="scientific">Thermomonas carbonis</name>
    <dbReference type="NCBI Taxonomy" id="1463158"/>
    <lineage>
        <taxon>Bacteria</taxon>
        <taxon>Pseudomonadati</taxon>
        <taxon>Pseudomonadota</taxon>
        <taxon>Gammaproteobacteria</taxon>
        <taxon>Lysobacterales</taxon>
        <taxon>Lysobacteraceae</taxon>
        <taxon>Thermomonas</taxon>
    </lineage>
</organism>
<dbReference type="EMBL" id="CP060719">
    <property type="protein sequence ID" value="QNN69292.1"/>
    <property type="molecule type" value="Genomic_DNA"/>
</dbReference>
<dbReference type="SMART" id="SM00052">
    <property type="entry name" value="EAL"/>
    <property type="match status" value="1"/>
</dbReference>
<dbReference type="Gene3D" id="3.40.50.2300">
    <property type="match status" value="1"/>
</dbReference>
<dbReference type="GO" id="GO:0071111">
    <property type="term" value="F:cyclic-guanylate-specific phosphodiesterase activity"/>
    <property type="evidence" value="ECO:0007669"/>
    <property type="project" value="InterPro"/>
</dbReference>
<dbReference type="GO" id="GO:0000160">
    <property type="term" value="P:phosphorelay signal transduction system"/>
    <property type="evidence" value="ECO:0007669"/>
    <property type="project" value="InterPro"/>
</dbReference>
<dbReference type="PANTHER" id="PTHR33121">
    <property type="entry name" value="CYCLIC DI-GMP PHOSPHODIESTERASE PDEF"/>
    <property type="match status" value="1"/>
</dbReference>
<dbReference type="RefSeq" id="WP_187551815.1">
    <property type="nucleotide sequence ID" value="NZ_BMZL01000002.1"/>
</dbReference>